<reference evidence="1 2" key="1">
    <citation type="journal article" date="2019" name="Genome Biol. Evol.">
        <title>Insights into the evolution of the New World diploid cottons (Gossypium, subgenus Houzingenia) based on genome sequencing.</title>
        <authorList>
            <person name="Grover C.E."/>
            <person name="Arick M.A. 2nd"/>
            <person name="Thrash A."/>
            <person name="Conover J.L."/>
            <person name="Sanders W.S."/>
            <person name="Peterson D.G."/>
            <person name="Frelichowski J.E."/>
            <person name="Scheffler J.A."/>
            <person name="Scheffler B.E."/>
            <person name="Wendel J.F."/>
        </authorList>
    </citation>
    <scope>NUCLEOTIDE SEQUENCE [LARGE SCALE GENOMIC DNA]</scope>
    <source>
        <strain evidence="1">1</strain>
        <tissue evidence="1">Leaf</tissue>
    </source>
</reference>
<proteinExistence type="predicted"/>
<evidence type="ECO:0000313" key="2">
    <source>
        <dbReference type="Proteomes" id="UP000593576"/>
    </source>
</evidence>
<comment type="caution">
    <text evidence="1">The sequence shown here is derived from an EMBL/GenBank/DDBJ whole genome shotgun (WGS) entry which is preliminary data.</text>
</comment>
<accession>A0A7J9M8T8</accession>
<sequence length="24" mass="2858">MTVMSTEESLKEEHCNLFYQVHDS</sequence>
<protein>
    <submittedName>
        <fullName evidence="1">Uncharacterized protein</fullName>
    </submittedName>
</protein>
<dbReference type="AlphaFoldDB" id="A0A7J9M8T8"/>
<keyword evidence="2" id="KW-1185">Reference proteome</keyword>
<evidence type="ECO:0000313" key="1">
    <source>
        <dbReference type="EMBL" id="MBA0867196.1"/>
    </source>
</evidence>
<gene>
    <name evidence="1" type="ORF">Goshw_028086</name>
</gene>
<dbReference type="Proteomes" id="UP000593576">
    <property type="component" value="Unassembled WGS sequence"/>
</dbReference>
<organism evidence="1 2">
    <name type="scientific">Gossypium schwendimanii</name>
    <name type="common">Cotton</name>
    <dbReference type="NCBI Taxonomy" id="34291"/>
    <lineage>
        <taxon>Eukaryota</taxon>
        <taxon>Viridiplantae</taxon>
        <taxon>Streptophyta</taxon>
        <taxon>Embryophyta</taxon>
        <taxon>Tracheophyta</taxon>
        <taxon>Spermatophyta</taxon>
        <taxon>Magnoliopsida</taxon>
        <taxon>eudicotyledons</taxon>
        <taxon>Gunneridae</taxon>
        <taxon>Pentapetalae</taxon>
        <taxon>rosids</taxon>
        <taxon>malvids</taxon>
        <taxon>Malvales</taxon>
        <taxon>Malvaceae</taxon>
        <taxon>Malvoideae</taxon>
        <taxon>Gossypium</taxon>
    </lineage>
</organism>
<name>A0A7J9M8T8_GOSSC</name>
<dbReference type="EMBL" id="JABFAF010000009">
    <property type="protein sequence ID" value="MBA0867196.1"/>
    <property type="molecule type" value="Genomic_DNA"/>
</dbReference>